<name>A0A9X0BYQ7_9EURO</name>
<dbReference type="GeneID" id="81624218"/>
<proteinExistence type="predicted"/>
<sequence length="331" mass="37706">MVHIFSKLARRCLDRSRDETGYKRLADDPPAQEVPPTREVLLSEKVAAKDAVMIASDGLSSLGFFRPSCAFPFHTGENYGSHGDCRLRYGHALCFFEFDRNVFVKYILWEFTLRQLKQKRTRMLQRIDSLRPLPGVDDTDEEGGVCDLQKVEIDYSETSPLLFEPSDLYDQAESNGNSAPQRILPSHVIQSKEKDVMSLEKRVVHAAKDIHWLSCRLDEMEMRLPTLVKLNLISIRNDPMWYMKESLVKDCADRGGCCGRNCGCCELRARHTYETGIGHCTVECSCCFEFRGFAPSSQEAVQTIRDMDMSLKHPDAAYLVRLANGFFCMTC</sequence>
<dbReference type="AlphaFoldDB" id="A0A9X0BYQ7"/>
<evidence type="ECO:0000313" key="1">
    <source>
        <dbReference type="EMBL" id="KAJ5489477.1"/>
    </source>
</evidence>
<keyword evidence="2" id="KW-1185">Reference proteome</keyword>
<gene>
    <name evidence="1" type="ORF">N7539_004367</name>
</gene>
<organism evidence="1 2">
    <name type="scientific">Penicillium diatomitis</name>
    <dbReference type="NCBI Taxonomy" id="2819901"/>
    <lineage>
        <taxon>Eukaryota</taxon>
        <taxon>Fungi</taxon>
        <taxon>Dikarya</taxon>
        <taxon>Ascomycota</taxon>
        <taxon>Pezizomycotina</taxon>
        <taxon>Eurotiomycetes</taxon>
        <taxon>Eurotiomycetidae</taxon>
        <taxon>Eurotiales</taxon>
        <taxon>Aspergillaceae</taxon>
        <taxon>Penicillium</taxon>
    </lineage>
</organism>
<evidence type="ECO:0000313" key="2">
    <source>
        <dbReference type="Proteomes" id="UP001148312"/>
    </source>
</evidence>
<dbReference type="EMBL" id="JAPWDQ010000004">
    <property type="protein sequence ID" value="KAJ5489477.1"/>
    <property type="molecule type" value="Genomic_DNA"/>
</dbReference>
<comment type="caution">
    <text evidence="1">The sequence shown here is derived from an EMBL/GenBank/DDBJ whole genome shotgun (WGS) entry which is preliminary data.</text>
</comment>
<dbReference type="Proteomes" id="UP001148312">
    <property type="component" value="Unassembled WGS sequence"/>
</dbReference>
<reference evidence="1" key="1">
    <citation type="submission" date="2022-12" db="EMBL/GenBank/DDBJ databases">
        <authorList>
            <person name="Petersen C."/>
        </authorList>
    </citation>
    <scope>NUCLEOTIDE SEQUENCE</scope>
    <source>
        <strain evidence="1">IBT 30728</strain>
    </source>
</reference>
<accession>A0A9X0BYQ7</accession>
<dbReference type="RefSeq" id="XP_056791510.1">
    <property type="nucleotide sequence ID" value="XM_056933969.1"/>
</dbReference>
<protein>
    <submittedName>
        <fullName evidence="1">Uncharacterized protein</fullName>
    </submittedName>
</protein>
<reference evidence="1" key="2">
    <citation type="journal article" date="2023" name="IMA Fungus">
        <title>Comparative genomic study of the Penicillium genus elucidates a diverse pangenome and 15 lateral gene transfer events.</title>
        <authorList>
            <person name="Petersen C."/>
            <person name="Sorensen T."/>
            <person name="Nielsen M.R."/>
            <person name="Sondergaard T.E."/>
            <person name="Sorensen J.L."/>
            <person name="Fitzpatrick D.A."/>
            <person name="Frisvad J.C."/>
            <person name="Nielsen K.L."/>
        </authorList>
    </citation>
    <scope>NUCLEOTIDE SEQUENCE</scope>
    <source>
        <strain evidence="1">IBT 30728</strain>
    </source>
</reference>